<proteinExistence type="predicted"/>
<sequence>MSEKVTGEPPERDQAASGPKSASTTRVERPFPRRPLDEALRVPRALRDGNGGNPWSGEQVAKALNIAPKSSNVKYLFGSSADFGLTTGRSADAEIALTDLGRRAVYPSSPESEDTALREAFMKVDVLRKVVEHYGGNNLPERRFVDNTLQTNYGLNPAVLDEFVDLFEKNCRTAKIGKESPVEGSVAPNGQVAAVVSTTATPAKAKKGDRPVCFVIMPFTERDDDHEVGFFTEVLQQIFNPALEAAGFEPRTALRQGSDVIQATIVNALLEADLVLADLTEHNPNVLFELGMRMHLDKPVALVRAKGTGPIFDVDNMLRVEDYNPNLWPSTVKKDVPTISEHVKATWDNRGKAKTFMSAARDKGPARRRFCHEHGTTRLPVMGPPG</sequence>
<dbReference type="AlphaFoldDB" id="A0A7I9Z373"/>
<evidence type="ECO:0000313" key="2">
    <source>
        <dbReference type="EMBL" id="GFG95326.1"/>
    </source>
</evidence>
<accession>A0A7I9Z373</accession>
<gene>
    <name evidence="2" type="ORF">MTIM_12050</name>
</gene>
<comment type="caution">
    <text evidence="2">The sequence shown here is derived from an EMBL/GenBank/DDBJ whole genome shotgun (WGS) entry which is preliminary data.</text>
</comment>
<keyword evidence="3" id="KW-1185">Reference proteome</keyword>
<dbReference type="Proteomes" id="UP000465301">
    <property type="component" value="Unassembled WGS sequence"/>
</dbReference>
<dbReference type="RefSeq" id="WP_208852418.1">
    <property type="nucleotide sequence ID" value="NZ_BLLA01000001.1"/>
</dbReference>
<evidence type="ECO:0000256" key="1">
    <source>
        <dbReference type="SAM" id="MobiDB-lite"/>
    </source>
</evidence>
<evidence type="ECO:0000313" key="3">
    <source>
        <dbReference type="Proteomes" id="UP000465301"/>
    </source>
</evidence>
<feature type="compositionally biased region" description="Basic and acidic residues" evidence="1">
    <location>
        <begin position="1"/>
        <end position="14"/>
    </location>
</feature>
<reference evidence="2 3" key="1">
    <citation type="journal article" date="2019" name="Emerg. Microbes Infect.">
        <title>Comprehensive subspecies identification of 175 nontuberculous mycobacteria species based on 7547 genomic profiles.</title>
        <authorList>
            <person name="Matsumoto Y."/>
            <person name="Kinjo T."/>
            <person name="Motooka D."/>
            <person name="Nabeya D."/>
            <person name="Jung N."/>
            <person name="Uechi K."/>
            <person name="Horii T."/>
            <person name="Iida T."/>
            <person name="Fujita J."/>
            <person name="Nakamura S."/>
        </authorList>
    </citation>
    <scope>NUCLEOTIDE SEQUENCE [LARGE SCALE GENOMIC DNA]</scope>
    <source>
        <strain evidence="2 3">JCM 30726</strain>
    </source>
</reference>
<dbReference type="EMBL" id="BLLA01000001">
    <property type="protein sequence ID" value="GFG95326.1"/>
    <property type="molecule type" value="Genomic_DNA"/>
</dbReference>
<dbReference type="SUPFAM" id="SSF52309">
    <property type="entry name" value="N-(deoxy)ribosyltransferase-like"/>
    <property type="match status" value="1"/>
</dbReference>
<dbReference type="Gene3D" id="3.40.50.450">
    <property type="match status" value="1"/>
</dbReference>
<name>A0A7I9Z373_9MYCO</name>
<feature type="region of interest" description="Disordered" evidence="1">
    <location>
        <begin position="1"/>
        <end position="55"/>
    </location>
</feature>
<feature type="compositionally biased region" description="Basic and acidic residues" evidence="1">
    <location>
        <begin position="26"/>
        <end position="47"/>
    </location>
</feature>
<protein>
    <submittedName>
        <fullName evidence="2">Uncharacterized protein</fullName>
    </submittedName>
</protein>
<organism evidence="2 3">
    <name type="scientific">Mycobacterium timonense</name>
    <dbReference type="NCBI Taxonomy" id="701043"/>
    <lineage>
        <taxon>Bacteria</taxon>
        <taxon>Bacillati</taxon>
        <taxon>Actinomycetota</taxon>
        <taxon>Actinomycetes</taxon>
        <taxon>Mycobacteriales</taxon>
        <taxon>Mycobacteriaceae</taxon>
        <taxon>Mycobacterium</taxon>
        <taxon>Mycobacterium avium complex (MAC)</taxon>
    </lineage>
</organism>